<gene>
    <name evidence="1" type="ORF">DRF58_05930</name>
</gene>
<dbReference type="AlphaFoldDB" id="A0A3D9D005"/>
<reference evidence="1 2" key="1">
    <citation type="journal article" date="2006" name="Int. J. Syst. Evol. Microbiol.">
        <title>Chryseobacterium hispanicum sp. nov., isolated from the drinking water distribution system of Sevilla, Spain.</title>
        <authorList>
            <person name="Gallego V."/>
            <person name="Garcia M.T."/>
            <person name="Ventosa A."/>
        </authorList>
    </citation>
    <scope>NUCLEOTIDE SEQUENCE [LARGE SCALE GENOMIC DNA]</scope>
    <source>
        <strain evidence="1 2">KCTC 22104</strain>
    </source>
</reference>
<proteinExistence type="predicted"/>
<accession>A0A3D9D005</accession>
<dbReference type="EMBL" id="QNUG01000010">
    <property type="protein sequence ID" value="REC71353.1"/>
    <property type="molecule type" value="Genomic_DNA"/>
</dbReference>
<evidence type="ECO:0000313" key="2">
    <source>
        <dbReference type="Proteomes" id="UP000256326"/>
    </source>
</evidence>
<keyword evidence="2" id="KW-1185">Reference proteome</keyword>
<sequence length="117" mass="13853">MNALDQPIQEVAFKIDNEDLGVLLFALNNWGQRNIATSVEERMSVFSLRKLRQKMEVRQSQTKGSLKEFKLRIEPVQAYSMINLLNWFMTYQVSPVSYEYNVCRKYRDEFHAKLLTI</sequence>
<protein>
    <submittedName>
        <fullName evidence="1">Uncharacterized protein</fullName>
    </submittedName>
</protein>
<dbReference type="Proteomes" id="UP000256326">
    <property type="component" value="Unassembled WGS sequence"/>
</dbReference>
<dbReference type="RefSeq" id="WP_116033829.1">
    <property type="nucleotide sequence ID" value="NZ_JBHLVV010000052.1"/>
</dbReference>
<evidence type="ECO:0000313" key="1">
    <source>
        <dbReference type="EMBL" id="REC71353.1"/>
    </source>
</evidence>
<name>A0A3D9D005_9FLAO</name>
<organism evidence="1 2">
    <name type="scientific">Epilithonimonas hispanica</name>
    <dbReference type="NCBI Taxonomy" id="358687"/>
    <lineage>
        <taxon>Bacteria</taxon>
        <taxon>Pseudomonadati</taxon>
        <taxon>Bacteroidota</taxon>
        <taxon>Flavobacteriia</taxon>
        <taxon>Flavobacteriales</taxon>
        <taxon>Weeksellaceae</taxon>
        <taxon>Chryseobacterium group</taxon>
        <taxon>Epilithonimonas</taxon>
    </lineage>
</organism>
<comment type="caution">
    <text evidence="1">The sequence shown here is derived from an EMBL/GenBank/DDBJ whole genome shotgun (WGS) entry which is preliminary data.</text>
</comment>